<proteinExistence type="predicted"/>
<feature type="compositionally biased region" description="Polar residues" evidence="1">
    <location>
        <begin position="86"/>
        <end position="98"/>
    </location>
</feature>
<organism evidence="2 3">
    <name type="scientific">Collybiopsis confluens</name>
    <dbReference type="NCBI Taxonomy" id="2823264"/>
    <lineage>
        <taxon>Eukaryota</taxon>
        <taxon>Fungi</taxon>
        <taxon>Dikarya</taxon>
        <taxon>Basidiomycota</taxon>
        <taxon>Agaricomycotina</taxon>
        <taxon>Agaricomycetes</taxon>
        <taxon>Agaricomycetidae</taxon>
        <taxon>Agaricales</taxon>
        <taxon>Marasmiineae</taxon>
        <taxon>Omphalotaceae</taxon>
        <taxon>Collybiopsis</taxon>
    </lineage>
</organism>
<name>A0A8H5HLX3_9AGAR</name>
<feature type="compositionally biased region" description="Basic and acidic residues" evidence="1">
    <location>
        <begin position="99"/>
        <end position="108"/>
    </location>
</feature>
<feature type="compositionally biased region" description="Low complexity" evidence="1">
    <location>
        <begin position="631"/>
        <end position="643"/>
    </location>
</feature>
<evidence type="ECO:0000313" key="2">
    <source>
        <dbReference type="EMBL" id="KAF5385455.1"/>
    </source>
</evidence>
<feature type="compositionally biased region" description="Basic residues" evidence="1">
    <location>
        <begin position="833"/>
        <end position="845"/>
    </location>
</feature>
<dbReference type="EMBL" id="JAACJN010000040">
    <property type="protein sequence ID" value="KAF5385455.1"/>
    <property type="molecule type" value="Genomic_DNA"/>
</dbReference>
<feature type="region of interest" description="Disordered" evidence="1">
    <location>
        <begin position="1"/>
        <end position="108"/>
    </location>
</feature>
<dbReference type="AlphaFoldDB" id="A0A8H5HLX3"/>
<feature type="compositionally biased region" description="Basic and acidic residues" evidence="1">
    <location>
        <begin position="874"/>
        <end position="885"/>
    </location>
</feature>
<feature type="region of interest" description="Disordered" evidence="1">
    <location>
        <begin position="271"/>
        <end position="315"/>
    </location>
</feature>
<feature type="compositionally biased region" description="Basic and acidic residues" evidence="1">
    <location>
        <begin position="515"/>
        <end position="526"/>
    </location>
</feature>
<protein>
    <submittedName>
        <fullName evidence="2">Uncharacterized protein</fullName>
    </submittedName>
</protein>
<feature type="compositionally biased region" description="Low complexity" evidence="1">
    <location>
        <begin position="1013"/>
        <end position="1038"/>
    </location>
</feature>
<gene>
    <name evidence="2" type="ORF">D9757_005426</name>
</gene>
<feature type="compositionally biased region" description="Basic and acidic residues" evidence="1">
    <location>
        <begin position="794"/>
        <end position="832"/>
    </location>
</feature>
<dbReference type="Proteomes" id="UP000518752">
    <property type="component" value="Unassembled WGS sequence"/>
</dbReference>
<feature type="region of interest" description="Disordered" evidence="1">
    <location>
        <begin position="556"/>
        <end position="679"/>
    </location>
</feature>
<feature type="region of interest" description="Disordered" evidence="1">
    <location>
        <begin position="709"/>
        <end position="933"/>
    </location>
</feature>
<evidence type="ECO:0000256" key="1">
    <source>
        <dbReference type="SAM" id="MobiDB-lite"/>
    </source>
</evidence>
<evidence type="ECO:0000313" key="3">
    <source>
        <dbReference type="Proteomes" id="UP000518752"/>
    </source>
</evidence>
<feature type="compositionally biased region" description="Polar residues" evidence="1">
    <location>
        <begin position="58"/>
        <end position="72"/>
    </location>
</feature>
<feature type="compositionally biased region" description="Polar residues" evidence="1">
    <location>
        <begin position="919"/>
        <end position="928"/>
    </location>
</feature>
<feature type="compositionally biased region" description="Polar residues" evidence="1">
    <location>
        <begin position="854"/>
        <end position="872"/>
    </location>
</feature>
<comment type="caution">
    <text evidence="2">The sequence shown here is derived from an EMBL/GenBank/DDBJ whole genome shotgun (WGS) entry which is preliminary data.</text>
</comment>
<accession>A0A8H5HLX3</accession>
<feature type="compositionally biased region" description="Polar residues" evidence="1">
    <location>
        <begin position="216"/>
        <end position="232"/>
    </location>
</feature>
<feature type="compositionally biased region" description="Polar residues" evidence="1">
    <location>
        <begin position="573"/>
        <end position="591"/>
    </location>
</feature>
<dbReference type="OrthoDB" id="3231532at2759"/>
<feature type="compositionally biased region" description="Polar residues" evidence="1">
    <location>
        <begin position="305"/>
        <end position="315"/>
    </location>
</feature>
<keyword evidence="3" id="KW-1185">Reference proteome</keyword>
<feature type="region of interest" description="Disordered" evidence="1">
    <location>
        <begin position="487"/>
        <end position="528"/>
    </location>
</feature>
<feature type="region of interest" description="Disordered" evidence="1">
    <location>
        <begin position="194"/>
        <end position="252"/>
    </location>
</feature>
<feature type="compositionally biased region" description="Basic and acidic residues" evidence="1">
    <location>
        <begin position="27"/>
        <end position="50"/>
    </location>
</feature>
<feature type="region of interest" description="Disordered" evidence="1">
    <location>
        <begin position="1007"/>
        <end position="1079"/>
    </location>
</feature>
<feature type="compositionally biased region" description="Polar residues" evidence="1">
    <location>
        <begin position="1063"/>
        <end position="1074"/>
    </location>
</feature>
<sequence length="1092" mass="119034">MAYRNPLFGAEPYEEASSQGNESKLASPDELKAFYQDMEKREREQQLERKASRRKSVFSRNRSAKTTPSGNPAVSRGPESEPPSLETPNIASTATHSGQKLEETHDEMDTLERNEKNDLVANNLPAARSIIPDTLQELPAWYTHDDWASTTSFRVKFPIHNPVGPRYYHNHHLIPPSLYRPGARPPSIFSPSFPAMGTNSMPERLDESIRMPGPSRTPSHSPLPTPNSSQTRVADLGIKPRSRKTSQTAHDNVDLLDVSDPWGTNWHHESPYDIGLGSTGPMVPDADPSRSRRSSMTTQARRKTVTPSPLSQSTSAIHLQAPLAEGSHLPRKLSKRRGLSGIFGSYGKSHTLDSHSLPHSPVRDIPSNSSPSHDDRSKRTSTLPPGPPPSNRSLSSLKKERRGSILGRLTKRFSVTRKQPNGVLPHTEVDSSEVRAALNKSPEKLSKRIPAPFLDNAQVEGPHKAVQDADRRSTISIDTSFPAAGTLMVANPDAPSSEISTPPQNEAPLPADSPDSQHRRSAERRYSNAQLHPSIFVTYLSSPSLSVSEPRIAPTSLEQSLSNRHAESEKKNSFQGNRASNLSSSGKQSLENKPLPRPSDVGGSHLPSDGYRSLENRRPSSPTHGPPPPSSTTKPIPLPDVSAAPPPPSSTTKLIPLPDSFAPIPPSATTKPIPLPNMTKVSFPPNDAVLHSSAQLSVAQANVDDSPLSAASMLANPPTPNVADDTPIPAPETRPSVSREPSPGISSVTVRETETFKLIRTKSGNVQRAGETIPAVGEQWEVVEGVSPTKMASKSKEQDRSSSSRSDWEHVESRERDLRRESRKQEATDVSERRRKRSSKSHSHGQHSVDDLLYTQTSYNDRPLDRSSSLEANQRADEVRSGRSRDSRRRSSRKISGSHSASPTKAPSVPARPLERASSKSTRPTSEVPSAADLNALRAREAWEMERLYKGRSMYGIEQNDQTVVPVPAVPATTSKHDVAIHGSSHTSFVMQNFGSQGSSMTQIYHSIPAQPPTTSLPAPSASRTVTASTSPLTASASDILSLPRLSNPLPEPPRETLTPTRISQTFSDSNTAKNGRPSEYWTSYAEVPTAY</sequence>
<feature type="region of interest" description="Disordered" evidence="1">
    <location>
        <begin position="350"/>
        <end position="434"/>
    </location>
</feature>
<reference evidence="2 3" key="1">
    <citation type="journal article" date="2020" name="ISME J.">
        <title>Uncovering the hidden diversity of litter-decomposition mechanisms in mushroom-forming fungi.</title>
        <authorList>
            <person name="Floudas D."/>
            <person name="Bentzer J."/>
            <person name="Ahren D."/>
            <person name="Johansson T."/>
            <person name="Persson P."/>
            <person name="Tunlid A."/>
        </authorList>
    </citation>
    <scope>NUCLEOTIDE SEQUENCE [LARGE SCALE GENOMIC DNA]</scope>
    <source>
        <strain evidence="2 3">CBS 406.79</strain>
    </source>
</reference>